<dbReference type="AlphaFoldDB" id="A0AAV4X622"/>
<dbReference type="Proteomes" id="UP001054945">
    <property type="component" value="Unassembled WGS sequence"/>
</dbReference>
<evidence type="ECO:0000313" key="1">
    <source>
        <dbReference type="EMBL" id="GIY90296.1"/>
    </source>
</evidence>
<name>A0AAV4X622_CAEEX</name>
<sequence>MSFSGGCVGSFLFPALIEWLLNNYGIEGTFLIMSGIIMHCIPAAMILKKPPWLKNTPCASKSLDIEIIGNDGKTNERIQLKIFQNIEFLRNNSKLIVKLLSLKKSWRQIW</sequence>
<dbReference type="InterPro" id="IPR050327">
    <property type="entry name" value="Proton-linked_MCT"/>
</dbReference>
<evidence type="ECO:0000313" key="2">
    <source>
        <dbReference type="Proteomes" id="UP001054945"/>
    </source>
</evidence>
<gene>
    <name evidence="1" type="primary">AVEN_28600_1</name>
    <name evidence="1" type="ORF">CEXT_738201</name>
</gene>
<proteinExistence type="predicted"/>
<comment type="caution">
    <text evidence="1">The sequence shown here is derived from an EMBL/GenBank/DDBJ whole genome shotgun (WGS) entry which is preliminary data.</text>
</comment>
<keyword evidence="2" id="KW-1185">Reference proteome</keyword>
<dbReference type="PANTHER" id="PTHR11360">
    <property type="entry name" value="MONOCARBOXYLATE TRANSPORTER"/>
    <property type="match status" value="1"/>
</dbReference>
<organism evidence="1 2">
    <name type="scientific">Caerostris extrusa</name>
    <name type="common">Bark spider</name>
    <name type="synonym">Caerostris bankana</name>
    <dbReference type="NCBI Taxonomy" id="172846"/>
    <lineage>
        <taxon>Eukaryota</taxon>
        <taxon>Metazoa</taxon>
        <taxon>Ecdysozoa</taxon>
        <taxon>Arthropoda</taxon>
        <taxon>Chelicerata</taxon>
        <taxon>Arachnida</taxon>
        <taxon>Araneae</taxon>
        <taxon>Araneomorphae</taxon>
        <taxon>Entelegynae</taxon>
        <taxon>Araneoidea</taxon>
        <taxon>Araneidae</taxon>
        <taxon>Caerostris</taxon>
    </lineage>
</organism>
<dbReference type="GO" id="GO:0008028">
    <property type="term" value="F:monocarboxylic acid transmembrane transporter activity"/>
    <property type="evidence" value="ECO:0007669"/>
    <property type="project" value="TreeGrafter"/>
</dbReference>
<accession>A0AAV4X622</accession>
<dbReference type="SUPFAM" id="SSF103473">
    <property type="entry name" value="MFS general substrate transporter"/>
    <property type="match status" value="1"/>
</dbReference>
<reference evidence="1 2" key="1">
    <citation type="submission" date="2021-06" db="EMBL/GenBank/DDBJ databases">
        <title>Caerostris extrusa draft genome.</title>
        <authorList>
            <person name="Kono N."/>
            <person name="Arakawa K."/>
        </authorList>
    </citation>
    <scope>NUCLEOTIDE SEQUENCE [LARGE SCALE GENOMIC DNA]</scope>
</reference>
<dbReference type="InterPro" id="IPR036259">
    <property type="entry name" value="MFS_trans_sf"/>
</dbReference>
<dbReference type="EMBL" id="BPLR01017309">
    <property type="protein sequence ID" value="GIY90296.1"/>
    <property type="molecule type" value="Genomic_DNA"/>
</dbReference>
<protein>
    <submittedName>
        <fullName evidence="1">Uncharacterized protein</fullName>
    </submittedName>
</protein>
<dbReference type="PANTHER" id="PTHR11360:SF303">
    <property type="entry name" value="MAJOR FACILITATOR SUPERFAMILY (MFS) PROFILE DOMAIN-CONTAINING PROTEIN"/>
    <property type="match status" value="1"/>
</dbReference>